<dbReference type="EMBL" id="CP127247">
    <property type="protein sequence ID" value="WIY24247.1"/>
    <property type="molecule type" value="Genomic_DNA"/>
</dbReference>
<organism evidence="2 3">
    <name type="scientific">Parasedimentitalea psychrophila</name>
    <dbReference type="NCBI Taxonomy" id="2997337"/>
    <lineage>
        <taxon>Bacteria</taxon>
        <taxon>Pseudomonadati</taxon>
        <taxon>Pseudomonadota</taxon>
        <taxon>Alphaproteobacteria</taxon>
        <taxon>Rhodobacterales</taxon>
        <taxon>Paracoccaceae</taxon>
        <taxon>Parasedimentitalea</taxon>
    </lineage>
</organism>
<evidence type="ECO:0000256" key="1">
    <source>
        <dbReference type="ARBA" id="ARBA00044755"/>
    </source>
</evidence>
<evidence type="ECO:0000313" key="2">
    <source>
        <dbReference type="EMBL" id="WIY24247.1"/>
    </source>
</evidence>
<dbReference type="Pfam" id="PF04519">
    <property type="entry name" value="Bactofilin"/>
    <property type="match status" value="1"/>
</dbReference>
<dbReference type="AlphaFoldDB" id="A0A9Y2KYT5"/>
<keyword evidence="3" id="KW-1185">Reference proteome</keyword>
<gene>
    <name evidence="2" type="ORF">QPJ95_16815</name>
</gene>
<accession>A0A9Y2KYT5</accession>
<sequence length="105" mass="10617">MSNSIIEEALTIEGNMKSEQGSVEVKGKVIGDVSAKSVVVRTNGSLAGAVSAETVTIEGKQTGSIKCADLTLASTSDVQVDVEAQTMTTQSGAKVSGKLQITGSA</sequence>
<dbReference type="PANTHER" id="PTHR35024:SF4">
    <property type="entry name" value="POLYMER-FORMING CYTOSKELETAL PROTEIN"/>
    <property type="match status" value="1"/>
</dbReference>
<proteinExistence type="inferred from homology"/>
<protein>
    <submittedName>
        <fullName evidence="2">Polymer-forming cytoskeletal protein</fullName>
    </submittedName>
</protein>
<dbReference type="RefSeq" id="WP_270920969.1">
    <property type="nucleotide sequence ID" value="NZ_CP127247.1"/>
</dbReference>
<comment type="similarity">
    <text evidence="1">Belongs to the bactofilin family.</text>
</comment>
<dbReference type="PANTHER" id="PTHR35024">
    <property type="entry name" value="HYPOTHETICAL CYTOSOLIC PROTEIN"/>
    <property type="match status" value="1"/>
</dbReference>
<dbReference type="Proteomes" id="UP001238334">
    <property type="component" value="Chromosome"/>
</dbReference>
<reference evidence="2 3" key="1">
    <citation type="submission" date="2023-06" db="EMBL/GenBank/DDBJ databases">
        <title>Parasedimentitalea psychrophila sp. nov., a psychrophilic bacterium isolated from deep-sea sediment.</title>
        <authorList>
            <person name="Li A."/>
        </authorList>
    </citation>
    <scope>NUCLEOTIDE SEQUENCE [LARGE SCALE GENOMIC DNA]</scope>
    <source>
        <strain evidence="2 3">QS115</strain>
    </source>
</reference>
<dbReference type="InterPro" id="IPR007607">
    <property type="entry name" value="BacA/B"/>
</dbReference>
<dbReference type="KEGG" id="ppso:QPJ95_16815"/>
<evidence type="ECO:0000313" key="3">
    <source>
        <dbReference type="Proteomes" id="UP001238334"/>
    </source>
</evidence>
<name>A0A9Y2KYT5_9RHOB</name>